<dbReference type="Pfam" id="PF01547">
    <property type="entry name" value="SBP_bac_1"/>
    <property type="match status" value="1"/>
</dbReference>
<keyword evidence="2" id="KW-0762">Sugar transport</keyword>
<dbReference type="InterPro" id="IPR006059">
    <property type="entry name" value="SBP"/>
</dbReference>
<dbReference type="PANTHER" id="PTHR43649:SF30">
    <property type="entry name" value="ABC TRANSPORTER SUBSTRATE-BINDING PROTEIN"/>
    <property type="match status" value="1"/>
</dbReference>
<feature type="signal peptide" evidence="1">
    <location>
        <begin position="1"/>
        <end position="33"/>
    </location>
</feature>
<dbReference type="EMBL" id="JAMTCK010000002">
    <property type="protein sequence ID" value="MCP2164185.1"/>
    <property type="molecule type" value="Genomic_DNA"/>
</dbReference>
<evidence type="ECO:0000313" key="3">
    <source>
        <dbReference type="Proteomes" id="UP001206128"/>
    </source>
</evidence>
<dbReference type="RefSeq" id="WP_253767585.1">
    <property type="nucleotide sequence ID" value="NZ_JAMTCK010000002.1"/>
</dbReference>
<keyword evidence="1" id="KW-0732">Signal</keyword>
<name>A0AAE3G9W0_9PSEU</name>
<dbReference type="Gene3D" id="3.40.190.10">
    <property type="entry name" value="Periplasmic binding protein-like II"/>
    <property type="match status" value="2"/>
</dbReference>
<accession>A0AAE3G9W0</accession>
<dbReference type="Proteomes" id="UP001206128">
    <property type="component" value="Unassembled WGS sequence"/>
</dbReference>
<keyword evidence="3" id="KW-1185">Reference proteome</keyword>
<gene>
    <name evidence="2" type="ORF">LX83_001025</name>
</gene>
<keyword evidence="2" id="KW-0813">Transport</keyword>
<proteinExistence type="predicted"/>
<dbReference type="AlphaFoldDB" id="A0AAE3G9W0"/>
<protein>
    <submittedName>
        <fullName evidence="2">Multiple sugar transport system substrate-binding protein</fullName>
    </submittedName>
</protein>
<dbReference type="PROSITE" id="PS51257">
    <property type="entry name" value="PROKAR_LIPOPROTEIN"/>
    <property type="match status" value="1"/>
</dbReference>
<comment type="caution">
    <text evidence="2">The sequence shown here is derived from an EMBL/GenBank/DDBJ whole genome shotgun (WGS) entry which is preliminary data.</text>
</comment>
<organism evidence="2 3">
    <name type="scientific">Goodfellowiella coeruleoviolacea</name>
    <dbReference type="NCBI Taxonomy" id="334858"/>
    <lineage>
        <taxon>Bacteria</taxon>
        <taxon>Bacillati</taxon>
        <taxon>Actinomycetota</taxon>
        <taxon>Actinomycetes</taxon>
        <taxon>Pseudonocardiales</taxon>
        <taxon>Pseudonocardiaceae</taxon>
        <taxon>Goodfellowiella</taxon>
    </lineage>
</organism>
<sequence length="438" mass="46869">MTHRRQPWSTRPRRWRQRLAAPLAVLSALGLFAGCGVGEQQDPNAPATITFTWWGDNQRADLTNQAVELFERRNPTIQVETSFSAYGAYWDKLATQAAGGKAPDVMQMDTRYLAEYGGRGVLLDLGGDQAASDLDLSGLNPALVDTGKTGGKQYGIPFAQNAHALVYDPALFQAAGTTISATMTWADLAAAASRVSAANNLAVRGITDFGGSDHALEIWLRQRGKDLFTQEGKLGFGPAELTEYWTLTTGLAKSNAASTGEQIASMNGAPEQAPLGRKLSAAEFAYDSVFPGYQNATGHNLALAPYPTDNGQLGQYRRGSQLLSVSNRSTARHAAVKLVDFLINDPEAAKILGTNRGLPPNEKNRAELAAAATGTDRAIYDYEASIDAQLSAAPPTPPKGAGSIQLLLQRQYEEVAFGRSTVEQSVRTFFEQAGNSLG</sequence>
<evidence type="ECO:0000256" key="1">
    <source>
        <dbReference type="SAM" id="SignalP"/>
    </source>
</evidence>
<feature type="chain" id="PRO_5042159768" evidence="1">
    <location>
        <begin position="34"/>
        <end position="438"/>
    </location>
</feature>
<evidence type="ECO:0000313" key="2">
    <source>
        <dbReference type="EMBL" id="MCP2164185.1"/>
    </source>
</evidence>
<reference evidence="2" key="1">
    <citation type="submission" date="2022-06" db="EMBL/GenBank/DDBJ databases">
        <title>Genomic Encyclopedia of Archaeal and Bacterial Type Strains, Phase II (KMG-II): from individual species to whole genera.</title>
        <authorList>
            <person name="Goeker M."/>
        </authorList>
    </citation>
    <scope>NUCLEOTIDE SEQUENCE</scope>
    <source>
        <strain evidence="2">DSM 43935</strain>
    </source>
</reference>
<dbReference type="PANTHER" id="PTHR43649">
    <property type="entry name" value="ARABINOSE-BINDING PROTEIN-RELATED"/>
    <property type="match status" value="1"/>
</dbReference>
<dbReference type="SUPFAM" id="SSF53850">
    <property type="entry name" value="Periplasmic binding protein-like II"/>
    <property type="match status" value="1"/>
</dbReference>
<dbReference type="InterPro" id="IPR050490">
    <property type="entry name" value="Bact_solute-bd_prot1"/>
</dbReference>